<reference evidence="2 3" key="2">
    <citation type="submission" date="2020-02" db="EMBL/GenBank/DDBJ databases">
        <title>Genome sequences of Thiorhodococcus mannitoliphagus and Thiorhodococcus minor, purple sulfur photosynthetic bacteria in the gammaproteobacterial family, Chromatiaceae.</title>
        <authorList>
            <person name="Aviles F.A."/>
            <person name="Meyer T.E."/>
            <person name="Kyndt J.A."/>
        </authorList>
    </citation>
    <scope>NUCLEOTIDE SEQUENCE [LARGE SCALE GENOMIC DNA]</scope>
    <source>
        <strain evidence="2 3">DSM 18266</strain>
    </source>
</reference>
<organism evidence="2 3">
    <name type="scientific">Thiorhodococcus mannitoliphagus</name>
    <dbReference type="NCBI Taxonomy" id="329406"/>
    <lineage>
        <taxon>Bacteria</taxon>
        <taxon>Pseudomonadati</taxon>
        <taxon>Pseudomonadota</taxon>
        <taxon>Gammaproteobacteria</taxon>
        <taxon>Chromatiales</taxon>
        <taxon>Chromatiaceae</taxon>
        <taxon>Thiorhodococcus</taxon>
    </lineage>
</organism>
<evidence type="ECO:0000259" key="1">
    <source>
        <dbReference type="Pfam" id="PF26309"/>
    </source>
</evidence>
<dbReference type="Proteomes" id="UP000471640">
    <property type="component" value="Unassembled WGS sequence"/>
</dbReference>
<keyword evidence="3" id="KW-1185">Reference proteome</keyword>
<name>A0A6P1DQU6_9GAMM</name>
<reference evidence="3" key="1">
    <citation type="journal article" date="2020" name="Microbiol. Resour. Announc.">
        <title>Draft Genome Sequences of Thiorhodococcus mannitoliphagus and Thiorhodococcus minor, Purple Sulfur Photosynthetic Bacteria in the Gammaproteobacterial Family Chromatiaceae.</title>
        <authorList>
            <person name="Aviles F.A."/>
            <person name="Meyer T.E."/>
            <person name="Kyndt J.A."/>
        </authorList>
    </citation>
    <scope>NUCLEOTIDE SEQUENCE [LARGE SCALE GENOMIC DNA]</scope>
    <source>
        <strain evidence="3">DSM 18266</strain>
    </source>
</reference>
<dbReference type="EMBL" id="JAAIJR010000027">
    <property type="protein sequence ID" value="NEX20408.1"/>
    <property type="molecule type" value="Genomic_DNA"/>
</dbReference>
<comment type="caution">
    <text evidence="2">The sequence shown here is derived from an EMBL/GenBank/DDBJ whole genome shotgun (WGS) entry which is preliminary data.</text>
</comment>
<dbReference type="AlphaFoldDB" id="A0A6P1DQU6"/>
<dbReference type="InterPro" id="IPR058395">
    <property type="entry name" value="DUF8082"/>
</dbReference>
<evidence type="ECO:0000313" key="3">
    <source>
        <dbReference type="Proteomes" id="UP000471640"/>
    </source>
</evidence>
<dbReference type="RefSeq" id="WP_164653502.1">
    <property type="nucleotide sequence ID" value="NZ_JAAIJR010000027.1"/>
</dbReference>
<gene>
    <name evidence="2" type="ORF">G3480_08815</name>
</gene>
<sequence length="183" mass="19418">MSTPYLSFSEITKALSQLCSDGATGTLFVATDANRSAQVKLNRGLILYVSYANKRGEEALDLIPSISAGRYRFQEGSIGGAQMDLPTTASILARFEQAAAATDAADPAGESDAAKATQALGQREREILRSCLAEFVGPIAELVCDDHFDHAADLRSAIDALATEISSDPMAQQFRAMVAKQLG</sequence>
<proteinExistence type="predicted"/>
<evidence type="ECO:0000313" key="2">
    <source>
        <dbReference type="EMBL" id="NEX20408.1"/>
    </source>
</evidence>
<feature type="domain" description="DUF8082" evidence="1">
    <location>
        <begin position="127"/>
        <end position="181"/>
    </location>
</feature>
<accession>A0A6P1DQU6</accession>
<protein>
    <recommendedName>
        <fullName evidence="1">DUF8082 domain-containing protein</fullName>
    </recommendedName>
</protein>
<dbReference type="Pfam" id="PF26309">
    <property type="entry name" value="DUF8082"/>
    <property type="match status" value="1"/>
</dbReference>